<keyword evidence="2" id="KW-0812">Transmembrane</keyword>
<name>A0ABZ1C3N9_9BACT</name>
<dbReference type="Pfam" id="PF13347">
    <property type="entry name" value="MFS_2"/>
    <property type="match status" value="2"/>
</dbReference>
<keyword evidence="2" id="KW-1133">Transmembrane helix</keyword>
<dbReference type="Proteomes" id="UP000738431">
    <property type="component" value="Chromosome"/>
</dbReference>
<comment type="similarity">
    <text evidence="1">Belongs to the sodium:galactoside symporter (TC 2.A.2) family.</text>
</comment>
<evidence type="ECO:0000313" key="4">
    <source>
        <dbReference type="Proteomes" id="UP000738431"/>
    </source>
</evidence>
<dbReference type="InterPro" id="IPR039672">
    <property type="entry name" value="MFS_2"/>
</dbReference>
<protein>
    <submittedName>
        <fullName evidence="3">Glycoside-pentoside-hexuronide (GPH):cation symporter</fullName>
    </submittedName>
</protein>
<gene>
    <name evidence="3" type="ORF">K1X11_013855</name>
</gene>
<sequence length="535" mass="58445">MSDTTNVKLSFREKFGYSLGDAGANFVFQMMIVFQTAFYTDVMGIGASAVAWMLLLVRFSDAITDPIMGAIADRTNTRWGKFRPWLLWSAIPFALLFVAAYSVPDGLSPSARLWYSVFTYTVLMMAYTMNNAPYSALNGVMTSNSSERTSLSQYRFFSAMVAAFVVQGLTLPLVNKLGDGDDAKGWMLTISLFATIAVVFFVITFFSAKERVEPPKGQKPDLKQDFKDISKNVPWIAMFCMTLFVFITLAVRGGSQYYYFTYFVDSDALTAFVNKAGLFASAATADSLSFGGRILDLFGLIVKEGDNPTAVGFSLFNMTGSLVNVLGVLMAKPLADRFGKKTVFMVGLAGAAFFQASFFFVGAASVTTMFALTFLTSLCYGPTIPLLWAMIADCADWGEWKNNRRATGFVFAGIVFALKGGLGIGGAITGWLLAMYGYPEQGDLTPAWMEAIAAQGLAQDSAAAKQLLDAMVFEARSADGLLMGYRQMIGFFSGGFFFLGVICMFFYPISKQVAIEMSDELEKRRIAEGNQPAEA</sequence>
<dbReference type="NCBIfam" id="TIGR00792">
    <property type="entry name" value="gph"/>
    <property type="match status" value="1"/>
</dbReference>
<dbReference type="SUPFAM" id="SSF103473">
    <property type="entry name" value="MFS general substrate transporter"/>
    <property type="match status" value="1"/>
</dbReference>
<dbReference type="CDD" id="cd17332">
    <property type="entry name" value="MFS_MelB_like"/>
    <property type="match status" value="1"/>
</dbReference>
<feature type="transmembrane region" description="Helical" evidence="2">
    <location>
        <begin position="310"/>
        <end position="331"/>
    </location>
</feature>
<evidence type="ECO:0000256" key="1">
    <source>
        <dbReference type="ARBA" id="ARBA00009617"/>
    </source>
</evidence>
<proteinExistence type="inferred from homology"/>
<organism evidence="3 4">
    <name type="scientific">Actomonas aquatica</name>
    <dbReference type="NCBI Taxonomy" id="2866162"/>
    <lineage>
        <taxon>Bacteria</taxon>
        <taxon>Pseudomonadati</taxon>
        <taxon>Verrucomicrobiota</taxon>
        <taxon>Opitutia</taxon>
        <taxon>Opitutales</taxon>
        <taxon>Opitutaceae</taxon>
        <taxon>Actomonas</taxon>
    </lineage>
</organism>
<dbReference type="EMBL" id="CP139781">
    <property type="protein sequence ID" value="WRQ85893.1"/>
    <property type="molecule type" value="Genomic_DNA"/>
</dbReference>
<dbReference type="InterPro" id="IPR036259">
    <property type="entry name" value="MFS_trans_sf"/>
</dbReference>
<feature type="transmembrane region" description="Helical" evidence="2">
    <location>
        <begin position="488"/>
        <end position="507"/>
    </location>
</feature>
<feature type="transmembrane region" description="Helical" evidence="2">
    <location>
        <begin position="343"/>
        <end position="363"/>
    </location>
</feature>
<reference evidence="3 4" key="1">
    <citation type="submission" date="2021-08" db="EMBL/GenBank/DDBJ databases">
        <authorList>
            <person name="Zhang D."/>
            <person name="Zhang A."/>
            <person name="Wang L."/>
        </authorList>
    </citation>
    <scope>NUCLEOTIDE SEQUENCE [LARGE SCALE GENOMIC DNA]</scope>
    <source>
        <strain evidence="3 4">WL0086</strain>
    </source>
</reference>
<accession>A0ABZ1C3N9</accession>
<feature type="transmembrane region" description="Helical" evidence="2">
    <location>
        <begin position="84"/>
        <end position="101"/>
    </location>
</feature>
<feature type="transmembrane region" description="Helical" evidence="2">
    <location>
        <begin position="369"/>
        <end position="388"/>
    </location>
</feature>
<dbReference type="Gene3D" id="1.20.1250.20">
    <property type="entry name" value="MFS general substrate transporter like domains"/>
    <property type="match status" value="2"/>
</dbReference>
<dbReference type="InterPro" id="IPR001927">
    <property type="entry name" value="Na/Gal_symport"/>
</dbReference>
<feature type="transmembrane region" description="Helical" evidence="2">
    <location>
        <begin position="37"/>
        <end position="57"/>
    </location>
</feature>
<feature type="transmembrane region" description="Helical" evidence="2">
    <location>
        <begin position="229"/>
        <end position="251"/>
    </location>
</feature>
<keyword evidence="2" id="KW-0472">Membrane</keyword>
<feature type="transmembrane region" description="Helical" evidence="2">
    <location>
        <begin position="113"/>
        <end position="133"/>
    </location>
</feature>
<feature type="transmembrane region" description="Helical" evidence="2">
    <location>
        <begin position="154"/>
        <end position="174"/>
    </location>
</feature>
<dbReference type="PANTHER" id="PTHR11328">
    <property type="entry name" value="MAJOR FACILITATOR SUPERFAMILY DOMAIN-CONTAINING PROTEIN"/>
    <property type="match status" value="1"/>
</dbReference>
<dbReference type="PANTHER" id="PTHR11328:SF24">
    <property type="entry name" value="MAJOR FACILITATOR SUPERFAMILY (MFS) PROFILE DOMAIN-CONTAINING PROTEIN"/>
    <property type="match status" value="1"/>
</dbReference>
<reference evidence="3 4" key="2">
    <citation type="submission" date="2023-12" db="EMBL/GenBank/DDBJ databases">
        <title>Description of an unclassified Opitutus bacterium of Verrucomicrobiota.</title>
        <authorList>
            <person name="Zhang D.-F."/>
        </authorList>
    </citation>
    <scope>NUCLEOTIDE SEQUENCE [LARGE SCALE GENOMIC DNA]</scope>
    <source>
        <strain evidence="3 4">WL0086</strain>
    </source>
</reference>
<feature type="transmembrane region" description="Helical" evidence="2">
    <location>
        <begin position="409"/>
        <end position="434"/>
    </location>
</feature>
<feature type="transmembrane region" description="Helical" evidence="2">
    <location>
        <begin position="186"/>
        <end position="208"/>
    </location>
</feature>
<evidence type="ECO:0000313" key="3">
    <source>
        <dbReference type="EMBL" id="WRQ85893.1"/>
    </source>
</evidence>
<dbReference type="RefSeq" id="WP_221032711.1">
    <property type="nucleotide sequence ID" value="NZ_CP139781.1"/>
</dbReference>
<evidence type="ECO:0000256" key="2">
    <source>
        <dbReference type="SAM" id="Phobius"/>
    </source>
</evidence>
<keyword evidence="4" id="KW-1185">Reference proteome</keyword>